<evidence type="ECO:0000313" key="11">
    <source>
        <dbReference type="Proteomes" id="UP000183809"/>
    </source>
</evidence>
<sequence>MTTTDQARAALLAERARERHVFSYYPPSLRLPDLRPSLDAAADRLLAPELDPRPSSDAALSAFAQLGVHRLNAKRAFISLIDSQSQFVLAEATKTVPLGNPSVRRAPDPLWLGCAIIPRAFGACQCALATDALVIEDTQLDSRFTDLPFATTAPDFRFYAGVPLKSPQGPAIGVYCIIDDAPRHGLGDHELLFMQDMAATVVSYLSAARAQDTNRKAEQMIRGLNSFVTGAADLQASQDLDVPQSPVSGSPNSTSHHSPHKAAESPADASQEDEGPADTSFSHDDLLSPGTKRMFARAAHIMRQSSDLDGVIFFDASMANAEAPPSPTTDESGDDAASNSPAIIVEESSGSTASSYGLSRQSTCRILGFADAARSSRHGSIARKDYLRLTEDSLRRLLKRHPNGKIFNMERQAADNTPMRHTSKGQMRRSTAVEAIMDVAYNARSAAIIPLWDYERQRWFAGCLCWTSDPNRQLSHGSDLLYLRAFGNSIMTELGRIDTVAVDKAKTSFIESMSHELRSPLHGILGGVEYLLDMRLDVFQTSIVNSISMCGRTLLDTVENVLEYSKINEYAGGRWRHPRAPLPAFNSNPPTNIRNLTEETVEAVFAGQSYNIASRQSAIEDDSFLSNTTSPTSPRTERPLRKAVRVIFDLPAGPCWTFAVQPGIWRRILMNVFGNALRFTDAGFVRVSLSATDLNESLSRVTLTVADSGSGMSLQYLQDGLFKAFSQENSFSSGTGLGMSIVQRLVRSIGGDISVQSKVGGGTVVKIHMNLYKCEEMVDDFASAVAAQTAGMHIAVARTIVPEDDETHKLSCDTEVQFHASLTETLQTWFGIKITTLDDLNTDGSQLVMYPSPSFNSMFKIRARQGVSIVVAMDGLEAATLRADPRVTNGLIDVVTQPCGPSKLARILQRYLSLLDSKSDAPIRPDIIASPRPNPVPYAPLVRAPPSRRRSPKIRLDTSTAPGIAPAEIIPEIYLAPASELCDSPVADFPKETAPISPPRHPLPYRPLPDRREGRPKKEKPCPPVLSTCPSKEILIVDDNPLNIRLLAAFLNKAGFVRHTSAANGLEALDLFKQDPTRWGAVLMDLSMPVMDGVTATKEIRAWERKVALLEGVQAIARTAGGDEKGAPPLDRNSKSSDSGETVKDLREGDEPNPSPVETESSAETELSAEDRESEFECDQHTSSSHTPPRRSSSPSMPSGQLTPDTVFTEADEQNPIAHASAPSHLPSPPTPMKGDSKKTKPSSSPSPSSPSHVKIIVITGLGSATARFEATNAGADVFMTKPIQFGGLMKTLKRQLGRQEANRS</sequence>
<evidence type="ECO:0000256" key="3">
    <source>
        <dbReference type="ARBA" id="ARBA00022553"/>
    </source>
</evidence>
<feature type="region of interest" description="Disordered" evidence="7">
    <location>
        <begin position="987"/>
        <end position="1024"/>
    </location>
</feature>
<dbReference type="CDD" id="cd17546">
    <property type="entry name" value="REC_hyHK_CKI1_RcsC-like"/>
    <property type="match status" value="1"/>
</dbReference>
<dbReference type="PANTHER" id="PTHR43047:SF72">
    <property type="entry name" value="OSMOSENSING HISTIDINE PROTEIN KINASE SLN1"/>
    <property type="match status" value="1"/>
</dbReference>
<protein>
    <recommendedName>
        <fullName evidence="2">histidine kinase</fullName>
        <ecNumber evidence="2">2.7.13.3</ecNumber>
    </recommendedName>
</protein>
<comment type="catalytic activity">
    <reaction evidence="1">
        <text>ATP + protein L-histidine = ADP + protein N-phospho-L-histidine.</text>
        <dbReference type="EC" id="2.7.13.3"/>
    </reaction>
</comment>
<dbReference type="Pfam" id="PF02518">
    <property type="entry name" value="HATPase_c"/>
    <property type="match status" value="1"/>
</dbReference>
<dbReference type="InterPro" id="IPR003594">
    <property type="entry name" value="HATPase_dom"/>
</dbReference>
<gene>
    <name evidence="10" type="ORF">BKCO1_1100082</name>
</gene>
<dbReference type="FunFam" id="3.30.450.40:FF:000083">
    <property type="entry name" value="Sensor histidine kinase/response regulator, putative (AFU_orthologue AFUA_4G00660)"/>
    <property type="match status" value="1"/>
</dbReference>
<feature type="region of interest" description="Disordered" evidence="7">
    <location>
        <begin position="938"/>
        <end position="959"/>
    </location>
</feature>
<feature type="modified residue" description="4-aspartylphosphate" evidence="6">
    <location>
        <position position="1085"/>
    </location>
</feature>
<keyword evidence="11" id="KW-1185">Reference proteome</keyword>
<evidence type="ECO:0000259" key="8">
    <source>
        <dbReference type="PROSITE" id="PS50109"/>
    </source>
</evidence>
<dbReference type="InterPro" id="IPR005467">
    <property type="entry name" value="His_kinase_dom"/>
</dbReference>
<dbReference type="SUPFAM" id="SSF55874">
    <property type="entry name" value="ATPase domain of HSP90 chaperone/DNA topoisomerase II/histidine kinase"/>
    <property type="match status" value="1"/>
</dbReference>
<evidence type="ECO:0000259" key="9">
    <source>
        <dbReference type="PROSITE" id="PS50110"/>
    </source>
</evidence>
<comment type="caution">
    <text evidence="10">The sequence shown here is derived from an EMBL/GenBank/DDBJ whole genome shotgun (WGS) entry which is preliminary data.</text>
</comment>
<dbReference type="InterPro" id="IPR004358">
    <property type="entry name" value="Sig_transdc_His_kin-like_C"/>
</dbReference>
<dbReference type="SMART" id="SM00388">
    <property type="entry name" value="HisKA"/>
    <property type="match status" value="1"/>
</dbReference>
<feature type="compositionally biased region" description="Pro residues" evidence="7">
    <location>
        <begin position="996"/>
        <end position="1007"/>
    </location>
</feature>
<feature type="domain" description="Histidine kinase" evidence="8">
    <location>
        <begin position="512"/>
        <end position="773"/>
    </location>
</feature>
<dbReference type="InterPro" id="IPR003018">
    <property type="entry name" value="GAF"/>
</dbReference>
<evidence type="ECO:0000256" key="2">
    <source>
        <dbReference type="ARBA" id="ARBA00012438"/>
    </source>
</evidence>
<feature type="region of interest" description="Disordered" evidence="7">
    <location>
        <begin position="1120"/>
        <end position="1253"/>
    </location>
</feature>
<dbReference type="SUPFAM" id="SSF47384">
    <property type="entry name" value="Homodimeric domain of signal transducing histidine kinase"/>
    <property type="match status" value="1"/>
</dbReference>
<feature type="compositionally biased region" description="Low complexity" evidence="7">
    <location>
        <begin position="1216"/>
        <end position="1225"/>
    </location>
</feature>
<evidence type="ECO:0000256" key="6">
    <source>
        <dbReference type="PROSITE-ProRule" id="PRU00169"/>
    </source>
</evidence>
<dbReference type="EMBL" id="MNUE01000011">
    <property type="protein sequence ID" value="OJD36524.1"/>
    <property type="molecule type" value="Genomic_DNA"/>
</dbReference>
<keyword evidence="4" id="KW-0808">Transferase</keyword>
<reference evidence="10 11" key="1">
    <citation type="submission" date="2016-10" db="EMBL/GenBank/DDBJ databases">
        <title>Proteomics and genomics reveal pathogen-plant mechanisms compatible with a hemibiotrophic lifestyle of Diplodia corticola.</title>
        <authorList>
            <person name="Fernandes I."/>
            <person name="De Jonge R."/>
            <person name="Van De Peer Y."/>
            <person name="Devreese B."/>
            <person name="Alves A."/>
            <person name="Esteves A.C."/>
        </authorList>
    </citation>
    <scope>NUCLEOTIDE SEQUENCE [LARGE SCALE GENOMIC DNA]</scope>
    <source>
        <strain evidence="10 11">CBS 112549</strain>
    </source>
</reference>
<dbReference type="RefSeq" id="XP_020132784.1">
    <property type="nucleotide sequence ID" value="XM_020270442.1"/>
</dbReference>
<dbReference type="GO" id="GO:0005886">
    <property type="term" value="C:plasma membrane"/>
    <property type="evidence" value="ECO:0007669"/>
    <property type="project" value="TreeGrafter"/>
</dbReference>
<dbReference type="PROSITE" id="PS50109">
    <property type="entry name" value="HIS_KIN"/>
    <property type="match status" value="1"/>
</dbReference>
<feature type="compositionally biased region" description="Polar residues" evidence="7">
    <location>
        <begin position="245"/>
        <end position="256"/>
    </location>
</feature>
<evidence type="ECO:0000313" key="10">
    <source>
        <dbReference type="EMBL" id="OJD36524.1"/>
    </source>
</evidence>
<dbReference type="Proteomes" id="UP000183809">
    <property type="component" value="Unassembled WGS sequence"/>
</dbReference>
<feature type="domain" description="Response regulatory" evidence="9">
    <location>
        <begin position="1033"/>
        <end position="1297"/>
    </location>
</feature>
<evidence type="ECO:0000256" key="4">
    <source>
        <dbReference type="ARBA" id="ARBA00022679"/>
    </source>
</evidence>
<dbReference type="Pfam" id="PF00512">
    <property type="entry name" value="HisKA"/>
    <property type="match status" value="1"/>
</dbReference>
<evidence type="ECO:0000256" key="5">
    <source>
        <dbReference type="ARBA" id="ARBA00022777"/>
    </source>
</evidence>
<name>A0A1J9S9F6_9PEZI</name>
<dbReference type="Gene3D" id="3.40.50.2300">
    <property type="match status" value="2"/>
</dbReference>
<dbReference type="STRING" id="236234.A0A1J9S9F6"/>
<proteinExistence type="predicted"/>
<dbReference type="InterPro" id="IPR029016">
    <property type="entry name" value="GAF-like_dom_sf"/>
</dbReference>
<dbReference type="Gene3D" id="3.30.565.10">
    <property type="entry name" value="Histidine kinase-like ATPase, C-terminal domain"/>
    <property type="match status" value="1"/>
</dbReference>
<dbReference type="Pfam" id="PF00072">
    <property type="entry name" value="Response_reg"/>
    <property type="match status" value="1"/>
</dbReference>
<feature type="region of interest" description="Disordered" evidence="7">
    <location>
        <begin position="240"/>
        <end position="288"/>
    </location>
</feature>
<dbReference type="GO" id="GO:0009927">
    <property type="term" value="F:histidine phosphotransfer kinase activity"/>
    <property type="evidence" value="ECO:0007669"/>
    <property type="project" value="TreeGrafter"/>
</dbReference>
<dbReference type="GeneID" id="31010701"/>
<keyword evidence="3 6" id="KW-0597">Phosphoprotein</keyword>
<dbReference type="CDD" id="cd00082">
    <property type="entry name" value="HisKA"/>
    <property type="match status" value="1"/>
</dbReference>
<dbReference type="SUPFAM" id="SSF55781">
    <property type="entry name" value="GAF domain-like"/>
    <property type="match status" value="1"/>
</dbReference>
<dbReference type="SMART" id="SM00065">
    <property type="entry name" value="GAF"/>
    <property type="match status" value="1"/>
</dbReference>
<dbReference type="EC" id="2.7.13.3" evidence="2"/>
<accession>A0A1J9S9F6</accession>
<feature type="compositionally biased region" description="Basic and acidic residues" evidence="7">
    <location>
        <begin position="1141"/>
        <end position="1150"/>
    </location>
</feature>
<evidence type="ECO:0000256" key="7">
    <source>
        <dbReference type="SAM" id="MobiDB-lite"/>
    </source>
</evidence>
<dbReference type="PRINTS" id="PR00344">
    <property type="entry name" value="BCTRLSENSOR"/>
</dbReference>
<dbReference type="OrthoDB" id="303614at2759"/>
<dbReference type="InterPro" id="IPR011006">
    <property type="entry name" value="CheY-like_superfamily"/>
</dbReference>
<dbReference type="InterPro" id="IPR001789">
    <property type="entry name" value="Sig_transdc_resp-reg_receiver"/>
</dbReference>
<dbReference type="SMART" id="SM00448">
    <property type="entry name" value="REC"/>
    <property type="match status" value="1"/>
</dbReference>
<feature type="compositionally biased region" description="Low complexity" evidence="7">
    <location>
        <begin position="1242"/>
        <end position="1252"/>
    </location>
</feature>
<dbReference type="Gene3D" id="1.10.287.130">
    <property type="match status" value="1"/>
</dbReference>
<dbReference type="GO" id="GO:0000155">
    <property type="term" value="F:phosphorelay sensor kinase activity"/>
    <property type="evidence" value="ECO:0007669"/>
    <property type="project" value="InterPro"/>
</dbReference>
<dbReference type="SMART" id="SM00387">
    <property type="entry name" value="HATPase_c"/>
    <property type="match status" value="1"/>
</dbReference>
<evidence type="ECO:0000256" key="1">
    <source>
        <dbReference type="ARBA" id="ARBA00000085"/>
    </source>
</evidence>
<dbReference type="InterPro" id="IPR003661">
    <property type="entry name" value="HisK_dim/P_dom"/>
</dbReference>
<dbReference type="InterPro" id="IPR036097">
    <property type="entry name" value="HisK_dim/P_sf"/>
</dbReference>
<dbReference type="InterPro" id="IPR036890">
    <property type="entry name" value="HATPase_C_sf"/>
</dbReference>
<dbReference type="PROSITE" id="PS50110">
    <property type="entry name" value="RESPONSE_REGULATORY"/>
    <property type="match status" value="1"/>
</dbReference>
<keyword evidence="5 10" id="KW-0418">Kinase</keyword>
<feature type="compositionally biased region" description="Low complexity" evidence="7">
    <location>
        <begin position="1181"/>
        <end position="1199"/>
    </location>
</feature>
<dbReference type="SUPFAM" id="SSF52172">
    <property type="entry name" value="CheY-like"/>
    <property type="match status" value="2"/>
</dbReference>
<dbReference type="PANTHER" id="PTHR43047">
    <property type="entry name" value="TWO-COMPONENT HISTIDINE PROTEIN KINASE"/>
    <property type="match status" value="1"/>
</dbReference>
<organism evidence="10 11">
    <name type="scientific">Diplodia corticola</name>
    <dbReference type="NCBI Taxonomy" id="236234"/>
    <lineage>
        <taxon>Eukaryota</taxon>
        <taxon>Fungi</taxon>
        <taxon>Dikarya</taxon>
        <taxon>Ascomycota</taxon>
        <taxon>Pezizomycotina</taxon>
        <taxon>Dothideomycetes</taxon>
        <taxon>Dothideomycetes incertae sedis</taxon>
        <taxon>Botryosphaeriales</taxon>
        <taxon>Botryosphaeriaceae</taxon>
        <taxon>Diplodia</taxon>
    </lineage>
</organism>
<dbReference type="Gene3D" id="3.30.450.40">
    <property type="match status" value="1"/>
</dbReference>